<dbReference type="Proteomes" id="UP000192455">
    <property type="component" value="Unassembled WGS sequence"/>
</dbReference>
<protein>
    <submittedName>
        <fullName evidence="1">SlyX protein</fullName>
    </submittedName>
</protein>
<dbReference type="STRING" id="515897.SAMN05421849_0751"/>
<organism evidence="1 2">
    <name type="scientific">Pontibaca methylaminivorans</name>
    <dbReference type="NCBI Taxonomy" id="515897"/>
    <lineage>
        <taxon>Bacteria</taxon>
        <taxon>Pseudomonadati</taxon>
        <taxon>Pseudomonadota</taxon>
        <taxon>Alphaproteobacteria</taxon>
        <taxon>Rhodobacterales</taxon>
        <taxon>Roseobacteraceae</taxon>
        <taxon>Pontibaca</taxon>
    </lineage>
</organism>
<sequence length="68" mass="7450">MPQSAQKIEETLAHLSREVEDLSGIVASQADEIARLRRQVGLLLERESEREAAAGGGVILGDERPPHY</sequence>
<evidence type="ECO:0000313" key="2">
    <source>
        <dbReference type="Proteomes" id="UP000192455"/>
    </source>
</evidence>
<proteinExistence type="predicted"/>
<dbReference type="AlphaFoldDB" id="A0A1R3WHA2"/>
<evidence type="ECO:0000313" key="1">
    <source>
        <dbReference type="EMBL" id="SIT77490.1"/>
    </source>
</evidence>
<dbReference type="OrthoDB" id="285836at2"/>
<keyword evidence="2" id="KW-1185">Reference proteome</keyword>
<dbReference type="EMBL" id="FTPS01000001">
    <property type="protein sequence ID" value="SIT77490.1"/>
    <property type="molecule type" value="Genomic_DNA"/>
</dbReference>
<name>A0A1R3WHA2_9RHOB</name>
<gene>
    <name evidence="1" type="ORF">SAMN05421849_0751</name>
</gene>
<accession>A0A1R3WHA2</accession>
<dbReference type="Pfam" id="PF04102">
    <property type="entry name" value="SlyX"/>
    <property type="match status" value="1"/>
</dbReference>
<dbReference type="InterPro" id="IPR007236">
    <property type="entry name" value="SlyX"/>
</dbReference>
<reference evidence="1 2" key="1">
    <citation type="submission" date="2017-01" db="EMBL/GenBank/DDBJ databases">
        <authorList>
            <person name="Mah S.A."/>
            <person name="Swanson W.J."/>
            <person name="Moy G.W."/>
            <person name="Vacquier V.D."/>
        </authorList>
    </citation>
    <scope>NUCLEOTIDE SEQUENCE [LARGE SCALE GENOMIC DNA]</scope>
    <source>
        <strain evidence="1 2">DSM 21219</strain>
    </source>
</reference>
<dbReference type="RefSeq" id="WP_076647555.1">
    <property type="nucleotide sequence ID" value="NZ_FTPS01000001.1"/>
</dbReference>